<feature type="transmembrane region" description="Helical" evidence="2">
    <location>
        <begin position="448"/>
        <end position="471"/>
    </location>
</feature>
<feature type="transmembrane region" description="Helical" evidence="2">
    <location>
        <begin position="83"/>
        <end position="100"/>
    </location>
</feature>
<sequence length="573" mass="62437">MANTTVETKNEGPAGQPTQAWESPYIGSKKMPRWAVGELGSPPRFGWRQIPMLLGPGLVMGAAAVGGGEWLTGPLVTARYGGALLWLATLSILGQVIYNIEISRYTLYSGEPIFTGKFRTFPGPSFWPFLYLILDFGSFLPYLSSSAAIPITGILFGKLPDPSIPEEDFRLRLVGCGIMILTLLPLIFGGKVYRSLKFIMSAKLVLVLGFLLFLALGYSTWSTWQEILSGFVRFGTMPFVPETPDGPPRLLNVPWAWWNGQTLPPLDLSMIGIVAAMAAIAGNGGLTNTPISNFTRDQGWGMGKEVGAIPSIVGGHSITLSHVGKVFRLTPESLKKWYGWVRHVQREQLMVWMPACFFGMALPSMLSVQFLPRGVVPKDKWLAAGMTADGVADAVGPTMGSLFWHLTLFCGFLVLATSAIMTTDGALRRWVDVYWTASPRLRTLDTHWIGKLYFGALCGYAVLGLILLMTVKGDNLLVYTTNLYNYALGFSCFHVLAVNSLLLPKELRPSLFRRAGLVLAGTFFMVIAVLTTVDTVNKAYAKPGIPAANETPATGAVQSETSPNELPGNIKPR</sequence>
<feature type="region of interest" description="Disordered" evidence="1">
    <location>
        <begin position="548"/>
        <end position="573"/>
    </location>
</feature>
<feature type="transmembrane region" description="Helical" evidence="2">
    <location>
        <begin position="200"/>
        <end position="221"/>
    </location>
</feature>
<evidence type="ECO:0000313" key="4">
    <source>
        <dbReference type="Proteomes" id="UP000199518"/>
    </source>
</evidence>
<feature type="transmembrane region" description="Helical" evidence="2">
    <location>
        <begin position="268"/>
        <end position="286"/>
    </location>
</feature>
<evidence type="ECO:0000256" key="1">
    <source>
        <dbReference type="SAM" id="MobiDB-lite"/>
    </source>
</evidence>
<reference evidence="4" key="1">
    <citation type="submission" date="2016-10" db="EMBL/GenBank/DDBJ databases">
        <authorList>
            <person name="Varghese N."/>
            <person name="Submissions S."/>
        </authorList>
    </citation>
    <scope>NUCLEOTIDE SEQUENCE [LARGE SCALE GENOMIC DNA]</scope>
    <source>
        <strain evidence="4">DSM 26348</strain>
    </source>
</reference>
<proteinExistence type="predicted"/>
<gene>
    <name evidence="3" type="ORF">SAMN05421753_11584</name>
</gene>
<dbReference type="AlphaFoldDB" id="A0A1I3NFC1"/>
<protein>
    <recommendedName>
        <fullName evidence="5">Mn2+ and Fe2+ transporters of the NRAMP family</fullName>
    </recommendedName>
</protein>
<feature type="transmembrane region" description="Helical" evidence="2">
    <location>
        <begin position="402"/>
        <end position="427"/>
    </location>
</feature>
<dbReference type="NCBIfam" id="NF037982">
    <property type="entry name" value="Nramp_1"/>
    <property type="match status" value="2"/>
</dbReference>
<feature type="transmembrane region" description="Helical" evidence="2">
    <location>
        <begin position="483"/>
        <end position="503"/>
    </location>
</feature>
<feature type="transmembrane region" description="Helical" evidence="2">
    <location>
        <begin position="515"/>
        <end position="533"/>
    </location>
</feature>
<dbReference type="Proteomes" id="UP000199518">
    <property type="component" value="Unassembled WGS sequence"/>
</dbReference>
<feature type="transmembrane region" description="Helical" evidence="2">
    <location>
        <begin position="169"/>
        <end position="188"/>
    </location>
</feature>
<dbReference type="STRING" id="1576369.SAMN05421753_11584"/>
<keyword evidence="4" id="KW-1185">Reference proteome</keyword>
<keyword evidence="2" id="KW-1133">Transmembrane helix</keyword>
<feature type="region of interest" description="Disordered" evidence="1">
    <location>
        <begin position="1"/>
        <end position="24"/>
    </location>
</feature>
<accession>A0A1I3NFC1</accession>
<evidence type="ECO:0000313" key="3">
    <source>
        <dbReference type="EMBL" id="SFJ08038.1"/>
    </source>
</evidence>
<feature type="transmembrane region" description="Helical" evidence="2">
    <location>
        <begin position="349"/>
        <end position="371"/>
    </location>
</feature>
<keyword evidence="2" id="KW-0472">Membrane</keyword>
<name>A0A1I3NFC1_9PLAN</name>
<keyword evidence="2" id="KW-0812">Transmembrane</keyword>
<evidence type="ECO:0008006" key="5">
    <source>
        <dbReference type="Google" id="ProtNLM"/>
    </source>
</evidence>
<organism evidence="3 4">
    <name type="scientific">Planctomicrobium piriforme</name>
    <dbReference type="NCBI Taxonomy" id="1576369"/>
    <lineage>
        <taxon>Bacteria</taxon>
        <taxon>Pseudomonadati</taxon>
        <taxon>Planctomycetota</taxon>
        <taxon>Planctomycetia</taxon>
        <taxon>Planctomycetales</taxon>
        <taxon>Planctomycetaceae</taxon>
        <taxon>Planctomicrobium</taxon>
    </lineage>
</organism>
<feature type="transmembrane region" description="Helical" evidence="2">
    <location>
        <begin position="53"/>
        <end position="71"/>
    </location>
</feature>
<evidence type="ECO:0000256" key="2">
    <source>
        <dbReference type="SAM" id="Phobius"/>
    </source>
</evidence>
<feature type="transmembrane region" description="Helical" evidence="2">
    <location>
        <begin position="129"/>
        <end position="157"/>
    </location>
</feature>
<dbReference type="EMBL" id="FOQD01000015">
    <property type="protein sequence ID" value="SFJ08038.1"/>
    <property type="molecule type" value="Genomic_DNA"/>
</dbReference>